<dbReference type="AlphaFoldDB" id="A0A6J4MU05"/>
<accession>A0A6J4MU05</accession>
<feature type="compositionally biased region" description="Basic residues" evidence="1">
    <location>
        <begin position="140"/>
        <end position="150"/>
    </location>
</feature>
<feature type="compositionally biased region" description="Basic and acidic residues" evidence="1">
    <location>
        <begin position="36"/>
        <end position="45"/>
    </location>
</feature>
<feature type="compositionally biased region" description="Basic and acidic residues" evidence="1">
    <location>
        <begin position="87"/>
        <end position="97"/>
    </location>
</feature>
<protein>
    <submittedName>
        <fullName evidence="2">NADH-ubiquinone oxidoreductase chain B</fullName>
        <ecNumber evidence="2">1.6.5.3</ecNumber>
    </submittedName>
</protein>
<keyword evidence="2" id="KW-0560">Oxidoreductase</keyword>
<proteinExistence type="predicted"/>
<dbReference type="EMBL" id="CADCUL010000049">
    <property type="protein sequence ID" value="CAA9367272.1"/>
    <property type="molecule type" value="Genomic_DNA"/>
</dbReference>
<feature type="compositionally biased region" description="Low complexity" evidence="1">
    <location>
        <begin position="125"/>
        <end position="136"/>
    </location>
</feature>
<reference evidence="2" key="1">
    <citation type="submission" date="2020-02" db="EMBL/GenBank/DDBJ databases">
        <authorList>
            <person name="Meier V. D."/>
        </authorList>
    </citation>
    <scope>NUCLEOTIDE SEQUENCE</scope>
    <source>
        <strain evidence="2">AVDCRST_MAG21</strain>
    </source>
</reference>
<feature type="non-terminal residue" evidence="2">
    <location>
        <position position="1"/>
    </location>
</feature>
<feature type="non-terminal residue" evidence="2">
    <location>
        <position position="184"/>
    </location>
</feature>
<sequence length="184" mass="19083">GYRREAAVRRLAQHGRGSGRLLPQGVAMAGDVRPGLLRDRDDDVGRASLRPGEVRHGGVSGVAAAGGPDDRGRTGEPEDGPGSAADLRPDGEPEVRPCHGRLRQQRRNVQQLRDRAGGGSRGAGRHVPPGVPAAPGDAHRLHHEAARRHPAIQAGCAPARRGRVGRAGGTDGDDDGRHAGAAAM</sequence>
<name>A0A6J4MU05_9ACTN</name>
<gene>
    <name evidence="2" type="ORF">AVDCRST_MAG21-265</name>
</gene>
<dbReference type="GO" id="GO:0016491">
    <property type="term" value="F:oxidoreductase activity"/>
    <property type="evidence" value="ECO:0007669"/>
    <property type="project" value="UniProtKB-KW"/>
</dbReference>
<evidence type="ECO:0000313" key="2">
    <source>
        <dbReference type="EMBL" id="CAA9367272.1"/>
    </source>
</evidence>
<keyword evidence="2" id="KW-0830">Ubiquinone</keyword>
<evidence type="ECO:0000256" key="1">
    <source>
        <dbReference type="SAM" id="MobiDB-lite"/>
    </source>
</evidence>
<feature type="region of interest" description="Disordered" evidence="1">
    <location>
        <begin position="1"/>
        <end position="184"/>
    </location>
</feature>
<dbReference type="EC" id="1.6.5.3" evidence="2"/>
<organism evidence="2">
    <name type="scientific">uncultured Nocardioidaceae bacterium</name>
    <dbReference type="NCBI Taxonomy" id="253824"/>
    <lineage>
        <taxon>Bacteria</taxon>
        <taxon>Bacillati</taxon>
        <taxon>Actinomycetota</taxon>
        <taxon>Actinomycetes</taxon>
        <taxon>Propionibacteriales</taxon>
        <taxon>Nocardioidaceae</taxon>
        <taxon>environmental samples</taxon>
    </lineage>
</organism>